<dbReference type="OrthoDB" id="671439at2759"/>
<dbReference type="PANTHER" id="PTHR14209:SF19">
    <property type="entry name" value="ISOAMYL ACETATE-HYDROLYZING ESTERASE 1 HOMOLOG"/>
    <property type="match status" value="1"/>
</dbReference>
<dbReference type="SUPFAM" id="SSF52266">
    <property type="entry name" value="SGNH hydrolase"/>
    <property type="match status" value="1"/>
</dbReference>
<comment type="caution">
    <text evidence="2">The sequence shown here is derived from an EMBL/GenBank/DDBJ whole genome shotgun (WGS) entry which is preliminary data.</text>
</comment>
<sequence length="230" mass="25566">MYGILLAIGDSITQFGSDPSNSGFLAQLSRDFERRLDVLNRGFSGYNTNNILELYSSLLPTFPTHSPAVQLVMLFFGSNDAALPLSGQHVPLQTYTENLRTMVSQIQDPQSDTYSPGTRILLITPPPIGDKMWEETCTRRNLPVDRINAVTRTYADAVKMVAKEKGIPVVDLYGAIESLVGASKLKNPPYDGYEMYLADGLHLNRNGNKLLARLILTTVISEWPEMRPMV</sequence>
<dbReference type="PANTHER" id="PTHR14209">
    <property type="entry name" value="ISOAMYL ACETATE-HYDROLYZING ESTERASE 1"/>
    <property type="match status" value="1"/>
</dbReference>
<reference evidence="2 3" key="1">
    <citation type="submission" date="2016-07" db="EMBL/GenBank/DDBJ databases">
        <title>Pervasive Adenine N6-methylation of Active Genes in Fungi.</title>
        <authorList>
            <consortium name="DOE Joint Genome Institute"/>
            <person name="Mondo S.J."/>
            <person name="Dannebaum R.O."/>
            <person name="Kuo R.C."/>
            <person name="Labutti K."/>
            <person name="Haridas S."/>
            <person name="Kuo A."/>
            <person name="Salamov A."/>
            <person name="Ahrendt S.R."/>
            <person name="Lipzen A."/>
            <person name="Sullivan W."/>
            <person name="Andreopoulos W.B."/>
            <person name="Clum A."/>
            <person name="Lindquist E."/>
            <person name="Daum C."/>
            <person name="Ramamoorthy G.K."/>
            <person name="Gryganskyi A."/>
            <person name="Culley D."/>
            <person name="Magnuson J.K."/>
            <person name="James T.Y."/>
            <person name="O'Malley M.A."/>
            <person name="Stajich J.E."/>
            <person name="Spatafora J.W."/>
            <person name="Visel A."/>
            <person name="Grigoriev I.V."/>
        </authorList>
    </citation>
    <scope>NUCLEOTIDE SEQUENCE [LARGE SCALE GENOMIC DNA]</scope>
    <source>
        <strain evidence="2 3">ATCC 12442</strain>
    </source>
</reference>
<dbReference type="RefSeq" id="XP_040740220.1">
    <property type="nucleotide sequence ID" value="XM_040884831.1"/>
</dbReference>
<accession>A0A1Y1VY80</accession>
<proteinExistence type="predicted"/>
<keyword evidence="3" id="KW-1185">Reference proteome</keyword>
<dbReference type="InterPro" id="IPR045136">
    <property type="entry name" value="Iah1-like"/>
</dbReference>
<dbReference type="STRING" id="61395.A0A1Y1VY80"/>
<gene>
    <name evidence="2" type="ORF">DL89DRAFT_226869</name>
</gene>
<evidence type="ECO:0000313" key="3">
    <source>
        <dbReference type="Proteomes" id="UP000193922"/>
    </source>
</evidence>
<dbReference type="Pfam" id="PF13472">
    <property type="entry name" value="Lipase_GDSL_2"/>
    <property type="match status" value="1"/>
</dbReference>
<dbReference type="Proteomes" id="UP000193922">
    <property type="component" value="Unassembled WGS sequence"/>
</dbReference>
<dbReference type="InterPro" id="IPR036514">
    <property type="entry name" value="SGNH_hydro_sf"/>
</dbReference>
<keyword evidence="2" id="KW-0378">Hydrolase</keyword>
<dbReference type="InterPro" id="IPR013830">
    <property type="entry name" value="SGNH_hydro"/>
</dbReference>
<dbReference type="AlphaFoldDB" id="A0A1Y1VY80"/>
<dbReference type="GO" id="GO:0016787">
    <property type="term" value="F:hydrolase activity"/>
    <property type="evidence" value="ECO:0007669"/>
    <property type="project" value="UniProtKB-KW"/>
</dbReference>
<dbReference type="CDD" id="cd01838">
    <property type="entry name" value="Isoamyl_acetate_hydrolase_like"/>
    <property type="match status" value="1"/>
</dbReference>
<dbReference type="GeneID" id="63801479"/>
<feature type="domain" description="SGNH hydrolase-type esterase" evidence="1">
    <location>
        <begin position="7"/>
        <end position="210"/>
    </location>
</feature>
<name>A0A1Y1VY80_9FUNG</name>
<dbReference type="EMBL" id="MCFD01000017">
    <property type="protein sequence ID" value="ORX66193.1"/>
    <property type="molecule type" value="Genomic_DNA"/>
</dbReference>
<evidence type="ECO:0000313" key="2">
    <source>
        <dbReference type="EMBL" id="ORX66193.1"/>
    </source>
</evidence>
<protein>
    <submittedName>
        <fullName evidence="2">SGNH hydrolase</fullName>
    </submittedName>
</protein>
<dbReference type="Gene3D" id="3.40.50.1110">
    <property type="entry name" value="SGNH hydrolase"/>
    <property type="match status" value="1"/>
</dbReference>
<organism evidence="2 3">
    <name type="scientific">Linderina pennispora</name>
    <dbReference type="NCBI Taxonomy" id="61395"/>
    <lineage>
        <taxon>Eukaryota</taxon>
        <taxon>Fungi</taxon>
        <taxon>Fungi incertae sedis</taxon>
        <taxon>Zoopagomycota</taxon>
        <taxon>Kickxellomycotina</taxon>
        <taxon>Kickxellomycetes</taxon>
        <taxon>Kickxellales</taxon>
        <taxon>Kickxellaceae</taxon>
        <taxon>Linderina</taxon>
    </lineage>
</organism>
<evidence type="ECO:0000259" key="1">
    <source>
        <dbReference type="Pfam" id="PF13472"/>
    </source>
</evidence>